<keyword evidence="4 9" id="KW-0547">Nucleotide-binding</keyword>
<dbReference type="Gene3D" id="3.40.850.10">
    <property type="entry name" value="Kinesin motor domain"/>
    <property type="match status" value="1"/>
</dbReference>
<feature type="coiled-coil region" evidence="10">
    <location>
        <begin position="346"/>
        <end position="396"/>
    </location>
</feature>
<dbReference type="GO" id="GO:0010970">
    <property type="term" value="P:transport along microtubule"/>
    <property type="evidence" value="ECO:0007669"/>
    <property type="project" value="UniProtKB-ARBA"/>
</dbReference>
<dbReference type="Proteomes" id="UP001151518">
    <property type="component" value="Unassembled WGS sequence"/>
</dbReference>
<reference evidence="14" key="1">
    <citation type="submission" date="2022-07" db="EMBL/GenBank/DDBJ databases">
        <title>Phylogenomic reconstructions and comparative analyses of Kickxellomycotina fungi.</title>
        <authorList>
            <person name="Reynolds N.K."/>
            <person name="Stajich J.E."/>
            <person name="Barry K."/>
            <person name="Grigoriev I.V."/>
            <person name="Crous P."/>
            <person name="Smith M.E."/>
        </authorList>
    </citation>
    <scope>NUCLEOTIDE SEQUENCE</scope>
    <source>
        <strain evidence="14">NRRL 3115</strain>
    </source>
</reference>
<keyword evidence="2" id="KW-0963">Cytoplasm</keyword>
<dbReference type="InterPro" id="IPR027417">
    <property type="entry name" value="P-loop_NTPase"/>
</dbReference>
<dbReference type="FunFam" id="3.40.850.10:FF:000021">
    <property type="entry name" value="kinesin-like protein KIF16B isoform X1"/>
    <property type="match status" value="1"/>
</dbReference>
<comment type="caution">
    <text evidence="14">The sequence shown here is derived from an EMBL/GenBank/DDBJ whole genome shotgun (WGS) entry which is preliminary data.</text>
</comment>
<evidence type="ECO:0000256" key="5">
    <source>
        <dbReference type="ARBA" id="ARBA00022840"/>
    </source>
</evidence>
<dbReference type="Gene3D" id="2.30.29.30">
    <property type="entry name" value="Pleckstrin-homology domain (PH domain)/Phosphotyrosine-binding domain (PTB)"/>
    <property type="match status" value="1"/>
</dbReference>
<dbReference type="GO" id="GO:0003777">
    <property type="term" value="F:microtubule motor activity"/>
    <property type="evidence" value="ECO:0007669"/>
    <property type="project" value="InterPro"/>
</dbReference>
<feature type="domain" description="FHA" evidence="12">
    <location>
        <begin position="459"/>
        <end position="516"/>
    </location>
</feature>
<evidence type="ECO:0000259" key="13">
    <source>
        <dbReference type="PROSITE" id="PS50067"/>
    </source>
</evidence>
<dbReference type="SMART" id="SM00233">
    <property type="entry name" value="PH"/>
    <property type="match status" value="1"/>
</dbReference>
<keyword evidence="7 9" id="KW-0505">Motor protein</keyword>
<accession>A0A9W8KYH7</accession>
<dbReference type="SUPFAM" id="SSF50729">
    <property type="entry name" value="PH domain-like"/>
    <property type="match status" value="1"/>
</dbReference>
<dbReference type="EMBL" id="JANBTW010000035">
    <property type="protein sequence ID" value="KAJ2677112.1"/>
    <property type="molecule type" value="Genomic_DNA"/>
</dbReference>
<evidence type="ECO:0000256" key="6">
    <source>
        <dbReference type="ARBA" id="ARBA00023054"/>
    </source>
</evidence>
<dbReference type="GO" id="GO:0008017">
    <property type="term" value="F:microtubule binding"/>
    <property type="evidence" value="ECO:0007669"/>
    <property type="project" value="InterPro"/>
</dbReference>
<evidence type="ECO:0000256" key="2">
    <source>
        <dbReference type="ARBA" id="ARBA00022490"/>
    </source>
</evidence>
<feature type="binding site" evidence="9">
    <location>
        <begin position="98"/>
        <end position="105"/>
    </location>
    <ligand>
        <name>ATP</name>
        <dbReference type="ChEBI" id="CHEBI:30616"/>
    </ligand>
</feature>
<evidence type="ECO:0000256" key="1">
    <source>
        <dbReference type="ARBA" id="ARBA00004245"/>
    </source>
</evidence>
<gene>
    <name evidence="14" type="ORF">GGI25_003332</name>
</gene>
<dbReference type="Pfam" id="PF12473">
    <property type="entry name" value="DUF3694"/>
    <property type="match status" value="1"/>
</dbReference>
<evidence type="ECO:0000256" key="8">
    <source>
        <dbReference type="ARBA" id="ARBA00023212"/>
    </source>
</evidence>
<dbReference type="InterPro" id="IPR001752">
    <property type="entry name" value="Kinesin_motor_dom"/>
</dbReference>
<comment type="similarity">
    <text evidence="9">Belongs to the TRAFAC class myosin-kinesin ATPase superfamily. Kinesin family.</text>
</comment>
<organism evidence="14 15">
    <name type="scientific">Coemansia spiralis</name>
    <dbReference type="NCBI Taxonomy" id="417178"/>
    <lineage>
        <taxon>Eukaryota</taxon>
        <taxon>Fungi</taxon>
        <taxon>Fungi incertae sedis</taxon>
        <taxon>Zoopagomycota</taxon>
        <taxon>Kickxellomycotina</taxon>
        <taxon>Kickxellomycetes</taxon>
        <taxon>Kickxellales</taxon>
        <taxon>Kickxellaceae</taxon>
        <taxon>Coemansia</taxon>
    </lineage>
</organism>
<dbReference type="Pfam" id="PF00225">
    <property type="entry name" value="Kinesin"/>
    <property type="match status" value="1"/>
</dbReference>
<dbReference type="InterPro" id="IPR000253">
    <property type="entry name" value="FHA_dom"/>
</dbReference>
<dbReference type="InterPro" id="IPR008984">
    <property type="entry name" value="SMAD_FHA_dom_sf"/>
</dbReference>
<sequence>MPDHKNVVVAVRCRPLNAREKKQGGSCLVSMQDNQTTLNAEPSNGLSRRRKYNFDYSYWSADPSDPAYASQETVFADIGHAVLDHALSGYHCCVFAYGQTGSGKSYTMMGGQGDDAGLIPRICKQLFTTIENSTSGSFHVEVSYLEIYNERVRDLLNPRESGSLRVREHPALGPYVEDLTKAAVSTYKQVLEHMSQGNKARTVAATNMNEASSRSHAVFTIVLTHTSTKDMFERVSHISLVDLAGSERATKTMATGMRLKEGARINQSLASLGKVISALADQEPNSDVFVPYRDSVLTWLLKNSLGGNSRTFMIATISPSDYAETLSTLRYADRAKHIVNVATVNEDATVKLVRELKQEIAELRKRLELAGDSNVNGDLQDQLAANEKLIAELNQTWEDKLVRTQTLQMEREQALAGLGISIDRNREGMGVGLHMPRDIPHLVNLSEDPLMSECLVYNIKPGRTLVGATKPDVGADIKLGQGIAPRHCAFDYDPATSTLTVQPIEDNLVMVNGQRIANRKELKSGCRIIIGTSYVFRLNHPQQARRERTGATQQVPTDSSGDNNASQASESVSTECDADWQYAWNEAHAFEDDSLTSGYNDRWSGFLPNGYAPTIWSEDARSEVSEIHALANTQPISAQYNAHLHETSNRRPTSQLSFRKPANLLRQRRNSAATDIVTRGPSIDLRQRTRGQTISIVASSPSRSSPFAPHNIRAYSPLATSNYQLSQTNRQSHMFGDFSPRPKRPFANFFDTQSITTTPEQIFWEQRLARLLLRQWRRYKLVKVGEQMLRNAMYLKEANVISKEMGQKVVYQFAILRGGAPSYPESQLEPDALPAILSDWDAISIHEVQGTNGKRQSTKLLDNPDFDRTVPEVVIKVLDIAHTCWYVWSLETFVSQLDKMRRLSTVKGSYRPHLLLDPFHTSPAPRYSCIGTCTYPLWPSTRPYSAKIDAPLVDLLSGLERGRVLGSLAALPVRNRRNLNIAGSNKVWSIIVHIKALHGINESEVTNVHCRMRLARIALLAPNDTDAQRSPVLGAQYEGSEYAFSLDGSDYAGGRCCTPDQDEVVLVSSSVDRAQHNAVSGFGDGPINIQFRQQWTVDMLTEDTCVVVEFFGQAQPLALRRAFQEDVQMEQLVRHPPDQNGDILSSSQNLLVERLHEEELFVDSHHELIVWIRMLELGTDGEWERAPCTKSQAFLLRQGLQRRVELVVSHNVSQHLKISDIAELSIGHPVLVDEKGRVADKLPVQPSIQLPIIQVQLAEENARVDNRCFTKVVASWDTSVYGSRLLNIPTDRGMRVKLPMHLAIEIDNGTCPIILSTSILVQIYNRQSTVGRNWLSSLAGAGLFFRSTTPPIATTVDEHLTGGPQKEYPPLSDPVSQMFSITLGVANPSRGKSELWRLNTGKKYVRGEETLLPWQPRSVQFVDEFCRLEHKETWRLLVARTREHLEAIGPMIKRPSAGWIKETRQALQLDSAPDGDLLNGEQTWLTAEQQGTWQLLQTAVLKIEGFRMIKHTMGLAQEPAHAGMVGNVLNIPKEDLSDKMDRRRLTLADIRQIVRRTPTNIRSITMQNHYCCRGWVDTLDTNTGPDSWVSRWFVVERPYIFVFADKNCTCVDNVINISSARINMDPHVSELVGRRVLALYTNTNSYLLSPPADELQKWISAIDEWYFML</sequence>
<dbReference type="Gene3D" id="2.60.200.20">
    <property type="match status" value="1"/>
</dbReference>
<dbReference type="OrthoDB" id="3176171at2759"/>
<dbReference type="PROSITE" id="PS00411">
    <property type="entry name" value="KINESIN_MOTOR_1"/>
    <property type="match status" value="1"/>
</dbReference>
<evidence type="ECO:0008006" key="16">
    <source>
        <dbReference type="Google" id="ProtNLM"/>
    </source>
</evidence>
<dbReference type="InterPro" id="IPR019821">
    <property type="entry name" value="Kinesin_motor_CS"/>
</dbReference>
<dbReference type="InterPro" id="IPR022164">
    <property type="entry name" value="Kinesin-like"/>
</dbReference>
<keyword evidence="8" id="KW-0206">Cytoskeleton</keyword>
<dbReference type="PROSITE" id="PS50067">
    <property type="entry name" value="KINESIN_MOTOR_2"/>
    <property type="match status" value="1"/>
</dbReference>
<evidence type="ECO:0000313" key="15">
    <source>
        <dbReference type="Proteomes" id="UP001151518"/>
    </source>
</evidence>
<proteinExistence type="inferred from homology"/>
<dbReference type="GO" id="GO:0005524">
    <property type="term" value="F:ATP binding"/>
    <property type="evidence" value="ECO:0007669"/>
    <property type="project" value="UniProtKB-UniRule"/>
</dbReference>
<feature type="domain" description="Kinesin motor" evidence="13">
    <location>
        <begin position="6"/>
        <end position="338"/>
    </location>
</feature>
<evidence type="ECO:0000313" key="14">
    <source>
        <dbReference type="EMBL" id="KAJ2677112.1"/>
    </source>
</evidence>
<dbReference type="Pfam" id="PF16183">
    <property type="entry name" value="Kinesin_assoc"/>
    <property type="match status" value="1"/>
</dbReference>
<evidence type="ECO:0000256" key="7">
    <source>
        <dbReference type="ARBA" id="ARBA00023175"/>
    </source>
</evidence>
<keyword evidence="5 9" id="KW-0067">ATP-binding</keyword>
<feature type="compositionally biased region" description="Polar residues" evidence="11">
    <location>
        <begin position="550"/>
        <end position="572"/>
    </location>
</feature>
<dbReference type="GO" id="GO:0005874">
    <property type="term" value="C:microtubule"/>
    <property type="evidence" value="ECO:0007669"/>
    <property type="project" value="UniProtKB-KW"/>
</dbReference>
<dbReference type="SUPFAM" id="SSF52540">
    <property type="entry name" value="P-loop containing nucleoside triphosphate hydrolases"/>
    <property type="match status" value="1"/>
</dbReference>
<dbReference type="Pfam" id="PF00498">
    <property type="entry name" value="FHA"/>
    <property type="match status" value="1"/>
</dbReference>
<dbReference type="InterPro" id="IPR001849">
    <property type="entry name" value="PH_domain"/>
</dbReference>
<dbReference type="InterPro" id="IPR011993">
    <property type="entry name" value="PH-like_dom_sf"/>
</dbReference>
<evidence type="ECO:0000256" key="10">
    <source>
        <dbReference type="SAM" id="Coils"/>
    </source>
</evidence>
<dbReference type="CDD" id="cd01365">
    <property type="entry name" value="KISc_KIF1A_KIF1B"/>
    <property type="match status" value="1"/>
</dbReference>
<name>A0A9W8KYH7_9FUNG</name>
<evidence type="ECO:0000256" key="11">
    <source>
        <dbReference type="SAM" id="MobiDB-lite"/>
    </source>
</evidence>
<evidence type="ECO:0000259" key="12">
    <source>
        <dbReference type="PROSITE" id="PS50006"/>
    </source>
</evidence>
<evidence type="ECO:0000256" key="9">
    <source>
        <dbReference type="PROSITE-ProRule" id="PRU00283"/>
    </source>
</evidence>
<dbReference type="SUPFAM" id="SSF49879">
    <property type="entry name" value="SMAD/FHA domain"/>
    <property type="match status" value="1"/>
</dbReference>
<keyword evidence="3" id="KW-0493">Microtubule</keyword>
<protein>
    <recommendedName>
        <fullName evidence="16">Kinesin-like protein</fullName>
    </recommendedName>
</protein>
<dbReference type="InterPro" id="IPR032405">
    <property type="entry name" value="Kinesin_assoc"/>
</dbReference>
<dbReference type="PROSITE" id="PS50006">
    <property type="entry name" value="FHA_DOMAIN"/>
    <property type="match status" value="1"/>
</dbReference>
<feature type="region of interest" description="Disordered" evidence="11">
    <location>
        <begin position="543"/>
        <end position="572"/>
    </location>
</feature>
<evidence type="ECO:0000256" key="4">
    <source>
        <dbReference type="ARBA" id="ARBA00022741"/>
    </source>
</evidence>
<evidence type="ECO:0000256" key="3">
    <source>
        <dbReference type="ARBA" id="ARBA00022701"/>
    </source>
</evidence>
<dbReference type="PRINTS" id="PR00380">
    <property type="entry name" value="KINESINHEAVY"/>
</dbReference>
<dbReference type="SMART" id="SM00129">
    <property type="entry name" value="KISc"/>
    <property type="match status" value="1"/>
</dbReference>
<dbReference type="PANTHER" id="PTHR47117">
    <property type="entry name" value="STAR-RELATED LIPID TRANSFER PROTEIN 9"/>
    <property type="match status" value="1"/>
</dbReference>
<dbReference type="InterPro" id="IPR036961">
    <property type="entry name" value="Kinesin_motor_dom_sf"/>
</dbReference>
<dbReference type="Gene3D" id="6.10.250.2520">
    <property type="match status" value="1"/>
</dbReference>
<comment type="subcellular location">
    <subcellularLocation>
        <location evidence="1">Cytoplasm</location>
        <location evidence="1">Cytoskeleton</location>
    </subcellularLocation>
</comment>
<keyword evidence="6 10" id="KW-0175">Coiled coil</keyword>